<dbReference type="EMBL" id="UGPN01000002">
    <property type="protein sequence ID" value="STY59345.1"/>
    <property type="molecule type" value="Genomic_DNA"/>
</dbReference>
<name>A0A378MVF1_MANHA</name>
<reference evidence="2 3" key="1">
    <citation type="submission" date="2018-06" db="EMBL/GenBank/DDBJ databases">
        <authorList>
            <consortium name="Pathogen Informatics"/>
            <person name="Doyle S."/>
        </authorList>
    </citation>
    <scope>NUCLEOTIDE SEQUENCE [LARGE SCALE GENOMIC DNA]</scope>
    <source>
        <strain evidence="2 3">NCTC10638</strain>
    </source>
</reference>
<evidence type="ECO:0000313" key="3">
    <source>
        <dbReference type="Proteomes" id="UP000254802"/>
    </source>
</evidence>
<gene>
    <name evidence="2" type="ORF">NCTC10638_00500</name>
</gene>
<dbReference type="InterPro" id="IPR007655">
    <property type="entry name" value="Slam_C"/>
</dbReference>
<dbReference type="AlphaFoldDB" id="A0A378MVF1"/>
<sequence>MQLAVALFENRENEAAEAQFYKLQANKLPQEIANAVNSYLEAIGKQDQWSFQGGLTYLNNPNINNAPNAGTTYGNWTAPKKESAQGVGFHFEADKKWSWAMVSSTSFV</sequence>
<evidence type="ECO:0000313" key="2">
    <source>
        <dbReference type="EMBL" id="STY59345.1"/>
    </source>
</evidence>
<dbReference type="Proteomes" id="UP000254802">
    <property type="component" value="Unassembled WGS sequence"/>
</dbReference>
<protein>
    <submittedName>
        <fullName evidence="2">TPR repeat-containing protein NMB0313</fullName>
    </submittedName>
</protein>
<evidence type="ECO:0000259" key="1">
    <source>
        <dbReference type="Pfam" id="PF04575"/>
    </source>
</evidence>
<proteinExistence type="predicted"/>
<organism evidence="2 3">
    <name type="scientific">Mannheimia haemolytica</name>
    <name type="common">Pasteurella haemolytica</name>
    <dbReference type="NCBI Taxonomy" id="75985"/>
    <lineage>
        <taxon>Bacteria</taxon>
        <taxon>Pseudomonadati</taxon>
        <taxon>Pseudomonadota</taxon>
        <taxon>Gammaproteobacteria</taxon>
        <taxon>Pasteurellales</taxon>
        <taxon>Pasteurellaceae</taxon>
        <taxon>Mannheimia</taxon>
    </lineage>
</organism>
<feature type="domain" description="Surface lipoprotein assembly modifier C-terminal" evidence="1">
    <location>
        <begin position="49"/>
        <end position="99"/>
    </location>
</feature>
<accession>A0A378MVF1</accession>
<dbReference type="Pfam" id="PF04575">
    <property type="entry name" value="SlipAM"/>
    <property type="match status" value="1"/>
</dbReference>